<dbReference type="InterPro" id="IPR002504">
    <property type="entry name" value="NADK"/>
</dbReference>
<keyword evidence="4 6" id="KW-0520">NAD</keyword>
<comment type="similarity">
    <text evidence="6">Belongs to the NAD kinase family.</text>
</comment>
<comment type="function">
    <text evidence="6">Involved in the regulation of the intracellular balance of NAD and NADP, and is a key enzyme in the biosynthesis of NADP. Catalyzes specifically the phosphorylation on 2'-hydroxyl of the adenosine moiety of NAD to yield NADP.</text>
</comment>
<dbReference type="PANTHER" id="PTHR20275:SF0">
    <property type="entry name" value="NAD KINASE"/>
    <property type="match status" value="1"/>
</dbReference>
<dbReference type="Proteomes" id="UP001056336">
    <property type="component" value="Chromosome"/>
</dbReference>
<evidence type="ECO:0000256" key="1">
    <source>
        <dbReference type="ARBA" id="ARBA00022679"/>
    </source>
</evidence>
<dbReference type="SUPFAM" id="SSF111331">
    <property type="entry name" value="NAD kinase/diacylglycerol kinase-like"/>
    <property type="match status" value="1"/>
</dbReference>
<evidence type="ECO:0000256" key="4">
    <source>
        <dbReference type="ARBA" id="ARBA00023027"/>
    </source>
</evidence>
<feature type="binding site" evidence="6">
    <location>
        <begin position="77"/>
        <end position="78"/>
    </location>
    <ligand>
        <name>NAD(+)</name>
        <dbReference type="ChEBI" id="CHEBI:57540"/>
    </ligand>
</feature>
<dbReference type="EMBL" id="CP097332">
    <property type="protein sequence ID" value="UQX90115.1"/>
    <property type="molecule type" value="Genomic_DNA"/>
</dbReference>
<keyword evidence="3 6" id="KW-0521">NADP</keyword>
<sequence length="304" mass="32896">MRSAMLVVHTGREDIRDLARHVINRLNEAGFEVRINTAEEAELAKDLTDGAELGNVTIVDGPDCAFGTEVALVLGGDGTFLRAAENARRCNVPLLGVNLGHVGFLAETELDALDATVSAIVDKRYTVEERMTLAVTASYDGTHIARDWALNEVSVEKGTREKMLEVEVSVDERPLLRFGCDGVICATPTGSTAYAFSVGGPIVWPDVEAMLVVPNAAHALFDRPLVVAPGSVIDLDLLRPDQSGILSCDGRRIYDLPAGSRLRIERGTTPILVARPHRTPFGERLVEKFQLPVRSFRDGGPSTV</sequence>
<dbReference type="Pfam" id="PF20143">
    <property type="entry name" value="NAD_kinase_C"/>
    <property type="match status" value="1"/>
</dbReference>
<feature type="binding site" evidence="6">
    <location>
        <position position="82"/>
    </location>
    <ligand>
        <name>NAD(+)</name>
        <dbReference type="ChEBI" id="CHEBI:57540"/>
    </ligand>
</feature>
<dbReference type="InterPro" id="IPR016064">
    <property type="entry name" value="NAD/diacylglycerol_kinase_sf"/>
</dbReference>
<evidence type="ECO:0000256" key="3">
    <source>
        <dbReference type="ARBA" id="ARBA00022857"/>
    </source>
</evidence>
<name>A0ABY4R307_9ACTN</name>
<comment type="caution">
    <text evidence="6">Lacks conserved residue(s) required for the propagation of feature annotation.</text>
</comment>
<comment type="subcellular location">
    <subcellularLocation>
        <location evidence="6">Cytoplasm</location>
    </subcellularLocation>
</comment>
<organism evidence="7 8">
    <name type="scientific">Jatrophihabitans telluris</name>
    <dbReference type="NCBI Taxonomy" id="2038343"/>
    <lineage>
        <taxon>Bacteria</taxon>
        <taxon>Bacillati</taxon>
        <taxon>Actinomycetota</taxon>
        <taxon>Actinomycetes</taxon>
        <taxon>Jatrophihabitantales</taxon>
        <taxon>Jatrophihabitantaceae</taxon>
        <taxon>Jatrophihabitans</taxon>
    </lineage>
</organism>
<feature type="active site" description="Proton acceptor" evidence="6">
    <location>
        <position position="77"/>
    </location>
</feature>
<dbReference type="Pfam" id="PF01513">
    <property type="entry name" value="NAD_kinase"/>
    <property type="match status" value="1"/>
</dbReference>
<evidence type="ECO:0000256" key="2">
    <source>
        <dbReference type="ARBA" id="ARBA00022777"/>
    </source>
</evidence>
<dbReference type="NCBIfam" id="NF002892">
    <property type="entry name" value="PRK03372.1"/>
    <property type="match status" value="1"/>
</dbReference>
<dbReference type="RefSeq" id="WP_249774011.1">
    <property type="nucleotide sequence ID" value="NZ_CP097332.1"/>
</dbReference>
<proteinExistence type="inferred from homology"/>
<evidence type="ECO:0000256" key="6">
    <source>
        <dbReference type="HAMAP-Rule" id="MF_00361"/>
    </source>
</evidence>
<feature type="binding site" evidence="6">
    <location>
        <position position="216"/>
    </location>
    <ligand>
        <name>NAD(+)</name>
        <dbReference type="ChEBI" id="CHEBI:57540"/>
    </ligand>
</feature>
<reference evidence="7" key="1">
    <citation type="journal article" date="2018" name="Int. J. Syst. Evol. Microbiol.">
        <title>Jatrophihabitans telluris sp. nov., isolated from sediment soil of lava forest wetlands and the emended description of the genus Jatrophihabitans.</title>
        <authorList>
            <person name="Lee K.C."/>
            <person name="Suh M.K."/>
            <person name="Eom M.K."/>
            <person name="Kim K.K."/>
            <person name="Kim J.S."/>
            <person name="Kim D.S."/>
            <person name="Ko S.H."/>
            <person name="Shin Y.K."/>
            <person name="Lee J.S."/>
        </authorList>
    </citation>
    <scope>NUCLEOTIDE SEQUENCE</scope>
    <source>
        <strain evidence="7">N237</strain>
    </source>
</reference>
<accession>A0ABY4R307</accession>
<dbReference type="GO" id="GO:0003951">
    <property type="term" value="F:NAD+ kinase activity"/>
    <property type="evidence" value="ECO:0007669"/>
    <property type="project" value="UniProtKB-EC"/>
</dbReference>
<keyword evidence="6" id="KW-0547">Nucleotide-binding</keyword>
<keyword evidence="2 6" id="KW-0418">Kinase</keyword>
<keyword evidence="8" id="KW-1185">Reference proteome</keyword>
<dbReference type="Gene3D" id="2.60.200.30">
    <property type="entry name" value="Probable inorganic polyphosphate/atp-NAD kinase, domain 2"/>
    <property type="match status" value="1"/>
</dbReference>
<feature type="binding site" evidence="6">
    <location>
        <begin position="192"/>
        <end position="197"/>
    </location>
    <ligand>
        <name>NAD(+)</name>
        <dbReference type="ChEBI" id="CHEBI:57540"/>
    </ligand>
</feature>
<dbReference type="Gene3D" id="3.40.50.10330">
    <property type="entry name" value="Probable inorganic polyphosphate/atp-NAD kinase, domain 1"/>
    <property type="match status" value="1"/>
</dbReference>
<protein>
    <recommendedName>
        <fullName evidence="6">NAD kinase</fullName>
        <ecNumber evidence="6">2.7.1.23</ecNumber>
    </recommendedName>
    <alternativeName>
        <fullName evidence="6">ATP-dependent NAD kinase</fullName>
    </alternativeName>
</protein>
<keyword evidence="1 6" id="KW-0808">Transferase</keyword>
<feature type="binding site" evidence="6">
    <location>
        <position position="162"/>
    </location>
    <ligand>
        <name>NAD(+)</name>
        <dbReference type="ChEBI" id="CHEBI:57540"/>
    </ligand>
</feature>
<keyword evidence="6" id="KW-0963">Cytoplasm</keyword>
<dbReference type="InterPro" id="IPR017437">
    <property type="entry name" value="ATP-NAD_kinase_PpnK-typ_C"/>
</dbReference>
<feature type="binding site" evidence="6">
    <location>
        <begin position="151"/>
        <end position="152"/>
    </location>
    <ligand>
        <name>NAD(+)</name>
        <dbReference type="ChEBI" id="CHEBI:57540"/>
    </ligand>
</feature>
<evidence type="ECO:0000313" key="7">
    <source>
        <dbReference type="EMBL" id="UQX90115.1"/>
    </source>
</evidence>
<evidence type="ECO:0000313" key="8">
    <source>
        <dbReference type="Proteomes" id="UP001056336"/>
    </source>
</evidence>
<comment type="cofactor">
    <cofactor evidence="6">
        <name>a divalent metal cation</name>
        <dbReference type="ChEBI" id="CHEBI:60240"/>
    </cofactor>
</comment>
<evidence type="ECO:0000256" key="5">
    <source>
        <dbReference type="ARBA" id="ARBA00047925"/>
    </source>
</evidence>
<feature type="binding site" evidence="6">
    <location>
        <position position="181"/>
    </location>
    <ligand>
        <name>NAD(+)</name>
        <dbReference type="ChEBI" id="CHEBI:57540"/>
    </ligand>
</feature>
<dbReference type="PANTHER" id="PTHR20275">
    <property type="entry name" value="NAD KINASE"/>
    <property type="match status" value="1"/>
</dbReference>
<dbReference type="HAMAP" id="MF_00361">
    <property type="entry name" value="NAD_kinase"/>
    <property type="match status" value="1"/>
</dbReference>
<dbReference type="InterPro" id="IPR017438">
    <property type="entry name" value="ATP-NAD_kinase_N"/>
</dbReference>
<dbReference type="EC" id="2.7.1.23" evidence="6"/>
<gene>
    <name evidence="6" type="primary">nadK</name>
    <name evidence="7" type="ORF">M6D93_08975</name>
</gene>
<reference evidence="7" key="2">
    <citation type="submission" date="2022-05" db="EMBL/GenBank/DDBJ databases">
        <authorList>
            <person name="Kim J.-S."/>
            <person name="Lee K."/>
            <person name="Suh M."/>
            <person name="Eom M."/>
            <person name="Kim J.-S."/>
            <person name="Kim D.-S."/>
            <person name="Ko S.-H."/>
            <person name="Shin Y."/>
            <person name="Lee J.-S."/>
        </authorList>
    </citation>
    <scope>NUCLEOTIDE SEQUENCE</scope>
    <source>
        <strain evidence="7">N237</strain>
    </source>
</reference>
<comment type="catalytic activity">
    <reaction evidence="5 6">
        <text>NAD(+) + ATP = ADP + NADP(+) + H(+)</text>
        <dbReference type="Rhea" id="RHEA:18629"/>
        <dbReference type="ChEBI" id="CHEBI:15378"/>
        <dbReference type="ChEBI" id="CHEBI:30616"/>
        <dbReference type="ChEBI" id="CHEBI:57540"/>
        <dbReference type="ChEBI" id="CHEBI:58349"/>
        <dbReference type="ChEBI" id="CHEBI:456216"/>
        <dbReference type="EC" id="2.7.1.23"/>
    </reaction>
</comment>
<keyword evidence="6" id="KW-0067">ATP-binding</keyword>